<dbReference type="EMBL" id="JAYMYR010000006">
    <property type="protein sequence ID" value="KAK7357161.1"/>
    <property type="molecule type" value="Genomic_DNA"/>
</dbReference>
<dbReference type="Proteomes" id="UP001374584">
    <property type="component" value="Unassembled WGS sequence"/>
</dbReference>
<proteinExistence type="predicted"/>
<name>A0AAN9MNJ6_PHACN</name>
<comment type="caution">
    <text evidence="1">The sequence shown here is derived from an EMBL/GenBank/DDBJ whole genome shotgun (WGS) entry which is preliminary data.</text>
</comment>
<evidence type="ECO:0000313" key="1">
    <source>
        <dbReference type="EMBL" id="KAK7357161.1"/>
    </source>
</evidence>
<organism evidence="1 2">
    <name type="scientific">Phaseolus coccineus</name>
    <name type="common">Scarlet runner bean</name>
    <name type="synonym">Phaseolus multiflorus</name>
    <dbReference type="NCBI Taxonomy" id="3886"/>
    <lineage>
        <taxon>Eukaryota</taxon>
        <taxon>Viridiplantae</taxon>
        <taxon>Streptophyta</taxon>
        <taxon>Embryophyta</taxon>
        <taxon>Tracheophyta</taxon>
        <taxon>Spermatophyta</taxon>
        <taxon>Magnoliopsida</taxon>
        <taxon>eudicotyledons</taxon>
        <taxon>Gunneridae</taxon>
        <taxon>Pentapetalae</taxon>
        <taxon>rosids</taxon>
        <taxon>fabids</taxon>
        <taxon>Fabales</taxon>
        <taxon>Fabaceae</taxon>
        <taxon>Papilionoideae</taxon>
        <taxon>50 kb inversion clade</taxon>
        <taxon>NPAAA clade</taxon>
        <taxon>indigoferoid/millettioid clade</taxon>
        <taxon>Phaseoleae</taxon>
        <taxon>Phaseolus</taxon>
    </lineage>
</organism>
<protein>
    <submittedName>
        <fullName evidence="1">Uncharacterized protein</fullName>
    </submittedName>
</protein>
<keyword evidence="2" id="KW-1185">Reference proteome</keyword>
<dbReference type="AlphaFoldDB" id="A0AAN9MNJ6"/>
<accession>A0AAN9MNJ6</accession>
<sequence>MGRLRCGGQDSSVFYGGHGLHPSCSTKLQSTRETYTFERGPGLCLAIETKLTEKEGKEAKAIDSANSGNATTVAQSLVKISISYF</sequence>
<evidence type="ECO:0000313" key="2">
    <source>
        <dbReference type="Proteomes" id="UP001374584"/>
    </source>
</evidence>
<reference evidence="1 2" key="1">
    <citation type="submission" date="2024-01" db="EMBL/GenBank/DDBJ databases">
        <title>The genomes of 5 underutilized Papilionoideae crops provide insights into root nodulation and disease resistanc.</title>
        <authorList>
            <person name="Jiang F."/>
        </authorList>
    </citation>
    <scope>NUCLEOTIDE SEQUENCE [LARGE SCALE GENOMIC DNA]</scope>
    <source>
        <strain evidence="1">JINMINGXINNONG_FW02</strain>
        <tissue evidence="1">Leaves</tissue>
    </source>
</reference>
<gene>
    <name evidence="1" type="ORF">VNO80_16444</name>
</gene>